<organism evidence="2 3">
    <name type="scientific">Pseudomonas jessenii</name>
    <dbReference type="NCBI Taxonomy" id="77298"/>
    <lineage>
        <taxon>Bacteria</taxon>
        <taxon>Pseudomonadati</taxon>
        <taxon>Pseudomonadota</taxon>
        <taxon>Gammaproteobacteria</taxon>
        <taxon>Pseudomonadales</taxon>
        <taxon>Pseudomonadaceae</taxon>
        <taxon>Pseudomonas</taxon>
    </lineage>
</organism>
<evidence type="ECO:0000313" key="2">
    <source>
        <dbReference type="EMBL" id="SEC40937.1"/>
    </source>
</evidence>
<gene>
    <name evidence="2" type="ORF">SAMN04490187_4259</name>
</gene>
<protein>
    <submittedName>
        <fullName evidence="2">Uncharacterized protein</fullName>
    </submittedName>
</protein>
<dbReference type="EMBL" id="FNTC01000002">
    <property type="protein sequence ID" value="SEC40937.1"/>
    <property type="molecule type" value="Genomic_DNA"/>
</dbReference>
<feature type="region of interest" description="Disordered" evidence="1">
    <location>
        <begin position="1"/>
        <end position="82"/>
    </location>
</feature>
<proteinExistence type="predicted"/>
<keyword evidence="3" id="KW-1185">Reference proteome</keyword>
<dbReference type="AlphaFoldDB" id="A0A1H4SA59"/>
<feature type="compositionally biased region" description="Polar residues" evidence="1">
    <location>
        <begin position="45"/>
        <end position="57"/>
    </location>
</feature>
<name>A0A1H4SA59_PSEJE</name>
<evidence type="ECO:0000256" key="1">
    <source>
        <dbReference type="SAM" id="MobiDB-lite"/>
    </source>
</evidence>
<evidence type="ECO:0000313" key="3">
    <source>
        <dbReference type="Proteomes" id="UP000198542"/>
    </source>
</evidence>
<dbReference type="Proteomes" id="UP000198542">
    <property type="component" value="Unassembled WGS sequence"/>
</dbReference>
<reference evidence="3" key="1">
    <citation type="submission" date="2016-10" db="EMBL/GenBank/DDBJ databases">
        <authorList>
            <person name="Varghese N."/>
            <person name="Submissions S."/>
        </authorList>
    </citation>
    <scope>NUCLEOTIDE SEQUENCE [LARGE SCALE GENOMIC DNA]</scope>
    <source>
        <strain evidence="3">BS3660</strain>
    </source>
</reference>
<sequence length="82" mass="8747">MNLRQERAMAAPTLAERDSDGRLIGAVIDRLNPQPKADGGDRQKSANSGLPENQAFNKASAIVPEKVVSTGPVRKTDPTPSH</sequence>
<accession>A0A1H4SA59</accession>